<feature type="active site" evidence="6">
    <location>
        <position position="301"/>
    </location>
</feature>
<keyword evidence="8" id="KW-0464">Manganese</keyword>
<feature type="binding site" evidence="7">
    <location>
        <position position="321"/>
    </location>
    <ligand>
        <name>ATP</name>
        <dbReference type="ChEBI" id="CHEBI:30616"/>
    </ligand>
</feature>
<reference evidence="11" key="1">
    <citation type="submission" date="2020-10" db="EMBL/GenBank/DDBJ databases">
        <title>Feather gene expression reveals the developmental basis of iridescence in African starlings.</title>
        <authorList>
            <person name="Rubenstein D.R."/>
        </authorList>
    </citation>
    <scope>NUCLEOTIDE SEQUENCE</scope>
    <source>
        <strain evidence="11">SS15</strain>
        <tissue evidence="11">Liver</tissue>
    </source>
</reference>
<dbReference type="EMBL" id="JADDUC010000125">
    <property type="protein sequence ID" value="KAG0117961.1"/>
    <property type="molecule type" value="Genomic_DNA"/>
</dbReference>
<dbReference type="GO" id="GO:0005794">
    <property type="term" value="C:Golgi apparatus"/>
    <property type="evidence" value="ECO:0007669"/>
    <property type="project" value="UniProtKB-SubCell"/>
</dbReference>
<dbReference type="PANTHER" id="PTHR12450:SF14">
    <property type="entry name" value="GLYCOSAMINOGLYCAN XYLOSYLKINASE"/>
    <property type="match status" value="1"/>
</dbReference>
<feature type="transmembrane region" description="Helical" evidence="9">
    <location>
        <begin position="20"/>
        <end position="37"/>
    </location>
</feature>
<sequence length="1047" mass="115519">MERVRGEGLKGTMKLKQRVVLLAILLVIFIFTKVFLIDNLDTSAANREDQRAFQRMLSGLRVALDPRLEHTLQSPWEIAAQWVVPREVYPEDTPELGAVMHAMTTKKIIKADVGYKGTQLKALLILEGGQKVVFKPKRYARDYIVEGEPYAGYDRHNAEVAAFHLDRILGFRRAPLVVGRFVNLRTEMKPVATEQLLGTFMTVGNNTCFYGKCYYCRETEPACADGDIMEGSVTLWLPDVWPLQKHRHPWGRTYREGKLARWEYDESYCDAVKKTSPYDSGPRLLDIIDTAIFDYLIGNADRHHYESFQDDEGASMLILLDNAKSFGNPALDERSILAPLYQCCIIRVSTWNRLNYLKNGVLKSALKTAMSHDPISPVLSDPHLDALDQRLLSILATVKQCTDQFGPDVVLVEDRMTLSHFSEGWEGGLGWLSPHGGIVATVACPLPAVGVTLDKNGSRCWCSVWDTEILCGLNLERTNRHEQFSPLSFSSPHTLASLSDSGLYTISSELVGHFTASLENEQGANKITIRLKSCATPPRVGCSSDCLRAEEDRMCLCKQFCVARSGCVTVSPECCGASGCVGLGEEVFAGLPQSPALSTAVLGTPVLGSHVHLVWLWLSSAAVTTSRRFSFSAFPTCFLQPHCDVLPGMVILVTRKVSGQSCSIHLMLVLLSFSTAACAANEFFVSREEKQLHHYLQIEQLCISVQPAWSFLICLTAVWQASKELFPVPAPWPHLIQEQERKINSTLKPKSGRSGFGLVTVSALLAMMLSGGGDTTLQSVPLPAADELECVLPNKLRLKSTNLLRSSWSKMLETDPLLDVPEEAPGSCCTNGVANKQTECNHDFLLLCPRSLSPSPLSCAVLNVCFAAAVSQLLLCLSMAFTPVVYIQKMQLVCQSLLCPRSWFHGARDGYHIVRGVCRAGTCSWAFAKLLLGWGRSLLPLRAELYSVCSRVFLIAPTVSVSEAGGEALLNSGIFDLLCSINWCDLIQSCVILSSRERLFSPCLLSECRDGCAEEIATAAELSRGGGVLIRWLLLTRTDCLEQSAYF</sequence>
<dbReference type="InterPro" id="IPR024869">
    <property type="entry name" value="FAM20"/>
</dbReference>
<comment type="caution">
    <text evidence="11">The sequence shown here is derived from an EMBL/GenBank/DDBJ whole genome shotgun (WGS) entry which is preliminary data.</text>
</comment>
<keyword evidence="7" id="KW-0547">Nucleotide-binding</keyword>
<evidence type="ECO:0000256" key="7">
    <source>
        <dbReference type="PIRSR" id="PIRSR624869-2"/>
    </source>
</evidence>
<gene>
    <name evidence="12" type="ORF">IHE44_0014721</name>
    <name evidence="11" type="ORF">IHE44_001968</name>
</gene>
<keyword evidence="13" id="KW-1185">Reference proteome</keyword>
<feature type="binding site" evidence="8">
    <location>
        <position position="321"/>
    </location>
    <ligand>
        <name>Mn(2+)</name>
        <dbReference type="ChEBI" id="CHEBI:29035"/>
    </ligand>
</feature>
<dbReference type="GO" id="GO:0005524">
    <property type="term" value="F:ATP binding"/>
    <property type="evidence" value="ECO:0007669"/>
    <property type="project" value="UniProtKB-KW"/>
</dbReference>
<keyword evidence="7" id="KW-0067">ATP-binding</keyword>
<evidence type="ECO:0000256" key="6">
    <source>
        <dbReference type="PIRSR" id="PIRSR624869-1"/>
    </source>
</evidence>
<comment type="cofactor">
    <cofactor evidence="8">
        <name>Mn(2+)</name>
        <dbReference type="ChEBI" id="CHEBI:29035"/>
    </cofactor>
</comment>
<keyword evidence="8" id="KW-0479">Metal-binding</keyword>
<keyword evidence="5" id="KW-0325">Glycoprotein</keyword>
<evidence type="ECO:0000313" key="11">
    <source>
        <dbReference type="EMBL" id="KAG0117961.1"/>
    </source>
</evidence>
<accession>A0A835TT77</accession>
<dbReference type="AlphaFoldDB" id="A0A835TT77"/>
<comment type="similarity">
    <text evidence="2">Belongs to the FAM20 family.</text>
</comment>
<evidence type="ECO:0000259" key="10">
    <source>
        <dbReference type="Pfam" id="PF06702"/>
    </source>
</evidence>
<dbReference type="InterPro" id="IPR009581">
    <property type="entry name" value="FAM20_C"/>
</dbReference>
<evidence type="ECO:0000256" key="3">
    <source>
        <dbReference type="ARBA" id="ARBA00023034"/>
    </source>
</evidence>
<evidence type="ECO:0000256" key="4">
    <source>
        <dbReference type="ARBA" id="ARBA00023157"/>
    </source>
</evidence>
<keyword evidence="9" id="KW-0812">Transmembrane</keyword>
<feature type="binding site" evidence="7">
    <location>
        <position position="135"/>
    </location>
    <ligand>
        <name>ATP</name>
        <dbReference type="ChEBI" id="CHEBI:30616"/>
    </ligand>
</feature>
<dbReference type="Proteomes" id="UP000618051">
    <property type="component" value="Unassembled WGS sequence"/>
</dbReference>
<evidence type="ECO:0000256" key="8">
    <source>
        <dbReference type="PIRSR" id="PIRSR624869-3"/>
    </source>
</evidence>
<reference evidence="12" key="3">
    <citation type="submission" date="2022-01" db="EMBL/GenBank/DDBJ databases">
        <authorList>
            <person name="Rubenstein D.R."/>
        </authorList>
    </citation>
    <scope>NUCLEOTIDE SEQUENCE</scope>
    <source>
        <strain evidence="12">SS15</strain>
        <tissue evidence="12">Liver</tissue>
    </source>
</reference>
<keyword evidence="9" id="KW-0472">Membrane</keyword>
<dbReference type="CDD" id="cd10470">
    <property type="entry name" value="FAM20B_C"/>
    <property type="match status" value="1"/>
</dbReference>
<name>A0A835TT77_9PASS</name>
<dbReference type="PANTHER" id="PTHR12450">
    <property type="entry name" value="DENTIN MATRIX PROTEIN 4 PROTEIN FAM20"/>
    <property type="match status" value="1"/>
</dbReference>
<dbReference type="EMBL" id="JADDUC020000009">
    <property type="protein sequence ID" value="KAI1236473.1"/>
    <property type="molecule type" value="Genomic_DNA"/>
</dbReference>
<feature type="binding site" evidence="7">
    <location>
        <begin position="234"/>
        <end position="237"/>
    </location>
    <ligand>
        <name>ATP</name>
        <dbReference type="ChEBI" id="CHEBI:30616"/>
    </ligand>
</feature>
<dbReference type="OrthoDB" id="8583677at2759"/>
<proteinExistence type="inferred from homology"/>
<dbReference type="GO" id="GO:0016773">
    <property type="term" value="F:phosphotransferase activity, alcohol group as acceptor"/>
    <property type="evidence" value="ECO:0007669"/>
    <property type="project" value="TreeGrafter"/>
</dbReference>
<evidence type="ECO:0000256" key="2">
    <source>
        <dbReference type="ARBA" id="ARBA00006557"/>
    </source>
</evidence>
<evidence type="ECO:0000313" key="13">
    <source>
        <dbReference type="Proteomes" id="UP000618051"/>
    </source>
</evidence>
<evidence type="ECO:0000256" key="9">
    <source>
        <dbReference type="SAM" id="Phobius"/>
    </source>
</evidence>
<keyword evidence="9" id="KW-1133">Transmembrane helix</keyword>
<organism evidence="11">
    <name type="scientific">Lamprotornis superbus</name>
    <dbReference type="NCBI Taxonomy" id="245042"/>
    <lineage>
        <taxon>Eukaryota</taxon>
        <taxon>Metazoa</taxon>
        <taxon>Chordata</taxon>
        <taxon>Craniata</taxon>
        <taxon>Vertebrata</taxon>
        <taxon>Euteleostomi</taxon>
        <taxon>Archelosauria</taxon>
        <taxon>Archosauria</taxon>
        <taxon>Dinosauria</taxon>
        <taxon>Saurischia</taxon>
        <taxon>Theropoda</taxon>
        <taxon>Coelurosauria</taxon>
        <taxon>Aves</taxon>
        <taxon>Neognathae</taxon>
        <taxon>Neoaves</taxon>
        <taxon>Telluraves</taxon>
        <taxon>Australaves</taxon>
        <taxon>Passeriformes</taxon>
        <taxon>Sturnidae</taxon>
        <taxon>Lamprotornis</taxon>
    </lineage>
</organism>
<keyword evidence="3" id="KW-0333">Golgi apparatus</keyword>
<dbReference type="GO" id="GO:0046872">
    <property type="term" value="F:metal ion binding"/>
    <property type="evidence" value="ECO:0007669"/>
    <property type="project" value="UniProtKB-KW"/>
</dbReference>
<reference evidence="12 13" key="2">
    <citation type="journal article" date="2021" name="J. Hered.">
        <title>Feather Gene Expression Elucidates the Developmental Basis of Plumage Iridescence in African Starlings.</title>
        <authorList>
            <person name="Rubenstein D.R."/>
            <person name="Corvelo A."/>
            <person name="MacManes M.D."/>
            <person name="Maia R."/>
            <person name="Narzisi G."/>
            <person name="Rousaki A."/>
            <person name="Vandenabeele P."/>
            <person name="Shawkey M.D."/>
            <person name="Solomon J."/>
        </authorList>
    </citation>
    <scope>NUCLEOTIDE SEQUENCE [LARGE SCALE GENOMIC DNA]</scope>
    <source>
        <strain evidence="12">SS15</strain>
    </source>
</reference>
<protein>
    <recommendedName>
        <fullName evidence="10">FAM20 C-terminal domain-containing protein</fullName>
    </recommendedName>
</protein>
<feature type="binding site" evidence="7">
    <location>
        <position position="306"/>
    </location>
    <ligand>
        <name>ATP</name>
        <dbReference type="ChEBI" id="CHEBI:30616"/>
    </ligand>
</feature>
<keyword evidence="4" id="KW-1015">Disulfide bond</keyword>
<evidence type="ECO:0000313" key="12">
    <source>
        <dbReference type="EMBL" id="KAI1236473.1"/>
    </source>
</evidence>
<evidence type="ECO:0000256" key="5">
    <source>
        <dbReference type="ARBA" id="ARBA00023180"/>
    </source>
</evidence>
<evidence type="ECO:0000256" key="1">
    <source>
        <dbReference type="ARBA" id="ARBA00004555"/>
    </source>
</evidence>
<feature type="domain" description="FAM20 C-terminal" evidence="10">
    <location>
        <begin position="200"/>
        <end position="409"/>
    </location>
</feature>
<feature type="binding site" evidence="8">
    <location>
        <position position="154"/>
    </location>
    <ligand>
        <name>Mn(2+)</name>
        <dbReference type="ChEBI" id="CHEBI:29035"/>
    </ligand>
</feature>
<dbReference type="GO" id="GO:0030166">
    <property type="term" value="P:proteoglycan biosynthetic process"/>
    <property type="evidence" value="ECO:0007669"/>
    <property type="project" value="TreeGrafter"/>
</dbReference>
<dbReference type="Pfam" id="PF06702">
    <property type="entry name" value="Fam20C"/>
    <property type="match status" value="1"/>
</dbReference>
<comment type="subcellular location">
    <subcellularLocation>
        <location evidence="1">Golgi apparatus</location>
    </subcellularLocation>
</comment>
<feature type="binding site" evidence="7">
    <location>
        <position position="119"/>
    </location>
    <ligand>
        <name>ATP</name>
        <dbReference type="ChEBI" id="CHEBI:30616"/>
    </ligand>
</feature>